<organism evidence="2 3">
    <name type="scientific">Pteropus alecto</name>
    <name type="common">Black flying fox</name>
    <dbReference type="NCBI Taxonomy" id="9402"/>
    <lineage>
        <taxon>Eukaryota</taxon>
        <taxon>Metazoa</taxon>
        <taxon>Chordata</taxon>
        <taxon>Craniata</taxon>
        <taxon>Vertebrata</taxon>
        <taxon>Euteleostomi</taxon>
        <taxon>Mammalia</taxon>
        <taxon>Eutheria</taxon>
        <taxon>Laurasiatheria</taxon>
        <taxon>Chiroptera</taxon>
        <taxon>Yinpterochiroptera</taxon>
        <taxon>Pteropodoidea</taxon>
        <taxon>Pteropodidae</taxon>
        <taxon>Pteropodinae</taxon>
        <taxon>Pteropus</taxon>
    </lineage>
</organism>
<dbReference type="InParanoid" id="L5KQM9"/>
<gene>
    <name evidence="2" type="ORF">PAL_GLEAN10002283</name>
</gene>
<keyword evidence="3" id="KW-1185">Reference proteome</keyword>
<reference evidence="3" key="1">
    <citation type="journal article" date="2013" name="Science">
        <title>Comparative analysis of bat genomes provides insight into the evolution of flight and immunity.</title>
        <authorList>
            <person name="Zhang G."/>
            <person name="Cowled C."/>
            <person name="Shi Z."/>
            <person name="Huang Z."/>
            <person name="Bishop-Lilly K.A."/>
            <person name="Fang X."/>
            <person name="Wynne J.W."/>
            <person name="Xiong Z."/>
            <person name="Baker M.L."/>
            <person name="Zhao W."/>
            <person name="Tachedjian M."/>
            <person name="Zhu Y."/>
            <person name="Zhou P."/>
            <person name="Jiang X."/>
            <person name="Ng J."/>
            <person name="Yang L."/>
            <person name="Wu L."/>
            <person name="Xiao J."/>
            <person name="Feng Y."/>
            <person name="Chen Y."/>
            <person name="Sun X."/>
            <person name="Zhang Y."/>
            <person name="Marsh G.A."/>
            <person name="Crameri G."/>
            <person name="Broder C.C."/>
            <person name="Frey K.G."/>
            <person name="Wang L.F."/>
            <person name="Wang J."/>
        </authorList>
    </citation>
    <scope>NUCLEOTIDE SEQUENCE [LARGE SCALE GENOMIC DNA]</scope>
</reference>
<proteinExistence type="predicted"/>
<dbReference type="Proteomes" id="UP000010552">
    <property type="component" value="Unassembled WGS sequence"/>
</dbReference>
<name>L5KQM9_PTEAL</name>
<evidence type="ECO:0000256" key="1">
    <source>
        <dbReference type="SAM" id="MobiDB-lite"/>
    </source>
</evidence>
<feature type="region of interest" description="Disordered" evidence="1">
    <location>
        <begin position="1"/>
        <end position="28"/>
    </location>
</feature>
<dbReference type="AlphaFoldDB" id="L5KQM9"/>
<dbReference type="EMBL" id="KB030634">
    <property type="protein sequence ID" value="ELK13043.1"/>
    <property type="molecule type" value="Genomic_DNA"/>
</dbReference>
<feature type="compositionally biased region" description="Polar residues" evidence="1">
    <location>
        <begin position="14"/>
        <end position="24"/>
    </location>
</feature>
<evidence type="ECO:0000313" key="3">
    <source>
        <dbReference type="Proteomes" id="UP000010552"/>
    </source>
</evidence>
<evidence type="ECO:0000313" key="2">
    <source>
        <dbReference type="EMBL" id="ELK13043.1"/>
    </source>
</evidence>
<sequence length="85" mass="9399">MAVCSGFSFHPENPSVSPSPQQSYRLRPPQHRPEGCGLLVYLPHRLRSAARGQEVPPASCEALTDALTRRKCRTSKAGQSLQNRK</sequence>
<protein>
    <submittedName>
        <fullName evidence="2">Uncharacterized protein</fullName>
    </submittedName>
</protein>
<accession>L5KQM9</accession>